<sequence>MQCFAIDGVIPVVSPDAFIHPSATLIGDVVVGAGCYIGPGAVLRGDFGPIRIAAGSNIQDNCVLHSGVDTPLIVEENGHVGHGAVLHACHLERGVLVGMNAVVMDGARLGRQCIVGAMAFIPAGRVCAPRQLLLGLPAKAVRTLSAEEIIAKQRATRAYHHLAIRCRRSLVPVQPLSTLDAKRPKLDLSVFTASAAETSGTD</sequence>
<dbReference type="InterPro" id="IPR001451">
    <property type="entry name" value="Hexapep"/>
</dbReference>
<gene>
    <name evidence="1" type="ORF">DLM_3147</name>
</gene>
<proteinExistence type="predicted"/>
<dbReference type="AlphaFoldDB" id="A0A3G9GH99"/>
<dbReference type="RefSeq" id="WP_089085539.1">
    <property type="nucleotide sequence ID" value="NZ_AP018823.1"/>
</dbReference>
<dbReference type="Gene3D" id="2.160.10.10">
    <property type="entry name" value="Hexapeptide repeat proteins"/>
    <property type="match status" value="1"/>
</dbReference>
<keyword evidence="2" id="KW-1185">Reference proteome</keyword>
<dbReference type="PANTHER" id="PTHR13061">
    <property type="entry name" value="DYNACTIN SUBUNIT P25"/>
    <property type="match status" value="1"/>
</dbReference>
<name>A0A3G9GH99_9NEIS</name>
<reference evidence="2" key="3">
    <citation type="journal article" date="2017" name="Plant Physiol. Biochem.">
        <title>Differential oxidative and antioxidative response of duckweed Lemna minor toward plant growth promoting/inhibiting bacteria.</title>
        <authorList>
            <person name="Ishizawa H."/>
            <person name="Kuroda M."/>
            <person name="Morikawa M."/>
            <person name="Ike M."/>
        </authorList>
    </citation>
    <scope>NUCLEOTIDE SEQUENCE [LARGE SCALE GENOMIC DNA]</scope>
    <source>
        <strain evidence="2">H3</strain>
    </source>
</reference>
<dbReference type="Pfam" id="PF00132">
    <property type="entry name" value="Hexapep"/>
    <property type="match status" value="1"/>
</dbReference>
<dbReference type="OrthoDB" id="9803036at2"/>
<dbReference type="InterPro" id="IPR050484">
    <property type="entry name" value="Transf_Hexapept/Carb_Anhydrase"/>
</dbReference>
<dbReference type="PANTHER" id="PTHR13061:SF29">
    <property type="entry name" value="GAMMA CARBONIC ANHYDRASE-LIKE 1, MITOCHONDRIAL-RELATED"/>
    <property type="match status" value="1"/>
</dbReference>
<dbReference type="CDD" id="cd04745">
    <property type="entry name" value="LbH_paaY_like"/>
    <property type="match status" value="1"/>
</dbReference>
<accession>A0A3G9GH99</accession>
<dbReference type="KEGG" id="amah:DLM_3147"/>
<dbReference type="Proteomes" id="UP000198290">
    <property type="component" value="Chromosome"/>
</dbReference>
<dbReference type="EMBL" id="AP018823">
    <property type="protein sequence ID" value="BBF86744.1"/>
    <property type="molecule type" value="Genomic_DNA"/>
</dbReference>
<protein>
    <submittedName>
        <fullName evidence="1">Phenylacetic acid degradation protein PaaY</fullName>
    </submittedName>
</protein>
<reference evidence="2" key="1">
    <citation type="journal article" date="2017" name="Biotechnol. Biofuels">
        <title>Evaluation of environmental bacterial communities as a factor affecting the growth of duckweed Lemna minor.</title>
        <authorList>
            <person name="Ishizawa H."/>
            <person name="Kuroda M."/>
            <person name="Morikawa M."/>
            <person name="Ike M."/>
        </authorList>
    </citation>
    <scope>NUCLEOTIDE SEQUENCE [LARGE SCALE GENOMIC DNA]</scope>
    <source>
        <strain evidence="2">H3</strain>
    </source>
</reference>
<reference evidence="1 2" key="2">
    <citation type="journal article" date="2017" name="Genome Announc.">
        <title>Draft genome sequence of Aquitalea magnusonii strain H3, a plant growth-promoting bacterium of duckweed Lemna minor.</title>
        <authorList>
            <person name="Ishizawa H."/>
            <person name="Kuroda M."/>
            <person name="Ike M."/>
        </authorList>
    </citation>
    <scope>NUCLEOTIDE SEQUENCE [LARGE SCALE GENOMIC DNA]</scope>
    <source>
        <strain evidence="1 2">H3</strain>
    </source>
</reference>
<evidence type="ECO:0000313" key="1">
    <source>
        <dbReference type="EMBL" id="BBF86744.1"/>
    </source>
</evidence>
<evidence type="ECO:0000313" key="2">
    <source>
        <dbReference type="Proteomes" id="UP000198290"/>
    </source>
</evidence>
<organism evidence="1 2">
    <name type="scientific">Aquitalea magnusonii</name>
    <dbReference type="NCBI Taxonomy" id="332411"/>
    <lineage>
        <taxon>Bacteria</taxon>
        <taxon>Pseudomonadati</taxon>
        <taxon>Pseudomonadota</taxon>
        <taxon>Betaproteobacteria</taxon>
        <taxon>Neisseriales</taxon>
        <taxon>Chromobacteriaceae</taxon>
        <taxon>Aquitalea</taxon>
    </lineage>
</organism>
<dbReference type="SUPFAM" id="SSF51161">
    <property type="entry name" value="Trimeric LpxA-like enzymes"/>
    <property type="match status" value="1"/>
</dbReference>
<dbReference type="InterPro" id="IPR011004">
    <property type="entry name" value="Trimer_LpxA-like_sf"/>
</dbReference>